<feature type="transmembrane region" description="Helical" evidence="7">
    <location>
        <begin position="264"/>
        <end position="285"/>
    </location>
</feature>
<keyword evidence="10" id="KW-1185">Reference proteome</keyword>
<feature type="transmembrane region" description="Helical" evidence="7">
    <location>
        <begin position="373"/>
        <end position="396"/>
    </location>
</feature>
<comment type="subcellular location">
    <subcellularLocation>
        <location evidence="1">Cell membrane</location>
        <topology evidence="1">Multi-pass membrane protein</topology>
    </subcellularLocation>
</comment>
<dbReference type="InterPro" id="IPR036259">
    <property type="entry name" value="MFS_trans_sf"/>
</dbReference>
<dbReference type="SMART" id="SM00563">
    <property type="entry name" value="PlsC"/>
    <property type="match status" value="1"/>
</dbReference>
<keyword evidence="6 7" id="KW-0472">Membrane</keyword>
<dbReference type="EMBL" id="JAQQXR010000006">
    <property type="protein sequence ID" value="MDC8759061.1"/>
    <property type="molecule type" value="Genomic_DNA"/>
</dbReference>
<dbReference type="CDD" id="cd06173">
    <property type="entry name" value="MFS_MefA_like"/>
    <property type="match status" value="1"/>
</dbReference>
<feature type="transmembrane region" description="Helical" evidence="7">
    <location>
        <begin position="177"/>
        <end position="196"/>
    </location>
</feature>
<comment type="caution">
    <text evidence="9">The sequence shown here is derived from an EMBL/GenBank/DDBJ whole genome shotgun (WGS) entry which is preliminary data.</text>
</comment>
<dbReference type="CDD" id="cd07989">
    <property type="entry name" value="LPLAT_AGPAT-like"/>
    <property type="match status" value="1"/>
</dbReference>
<dbReference type="PANTHER" id="PTHR43266:SF2">
    <property type="entry name" value="MAJOR FACILITATOR SUPERFAMILY (MFS) PROFILE DOMAIN-CONTAINING PROTEIN"/>
    <property type="match status" value="1"/>
</dbReference>
<feature type="transmembrane region" description="Helical" evidence="7">
    <location>
        <begin position="89"/>
        <end position="105"/>
    </location>
</feature>
<evidence type="ECO:0000256" key="4">
    <source>
        <dbReference type="ARBA" id="ARBA00022692"/>
    </source>
</evidence>
<feature type="transmembrane region" description="Helical" evidence="7">
    <location>
        <begin position="402"/>
        <end position="424"/>
    </location>
</feature>
<proteinExistence type="predicted"/>
<evidence type="ECO:0000256" key="6">
    <source>
        <dbReference type="ARBA" id="ARBA00023136"/>
    </source>
</evidence>
<keyword evidence="3" id="KW-1003">Cell membrane</keyword>
<feature type="transmembrane region" description="Helical" evidence="7">
    <location>
        <begin position="58"/>
        <end position="77"/>
    </location>
</feature>
<evidence type="ECO:0000256" key="3">
    <source>
        <dbReference type="ARBA" id="ARBA00022475"/>
    </source>
</evidence>
<reference evidence="9 10" key="1">
    <citation type="submission" date="2022-10" db="EMBL/GenBank/DDBJ databases">
        <title>Janthinobacterium sp. hw3 Genome sequencing.</title>
        <authorList>
            <person name="Park S."/>
        </authorList>
    </citation>
    <scope>NUCLEOTIDE SEQUENCE [LARGE SCALE GENOMIC DNA]</scope>
    <source>
        <strain evidence="10">hw3</strain>
    </source>
</reference>
<evidence type="ECO:0000256" key="5">
    <source>
        <dbReference type="ARBA" id="ARBA00022989"/>
    </source>
</evidence>
<dbReference type="SUPFAM" id="SSF103473">
    <property type="entry name" value="MFS general substrate transporter"/>
    <property type="match status" value="1"/>
</dbReference>
<dbReference type="InterPro" id="IPR002123">
    <property type="entry name" value="Plipid/glycerol_acylTrfase"/>
</dbReference>
<dbReference type="Pfam" id="PF01553">
    <property type="entry name" value="Acyltransferase"/>
    <property type="match status" value="1"/>
</dbReference>
<feature type="domain" description="Phospholipid/glycerol acyltransferase" evidence="8">
    <location>
        <begin position="457"/>
        <end position="573"/>
    </location>
</feature>
<dbReference type="PANTHER" id="PTHR43266">
    <property type="entry name" value="MACROLIDE-EFFLUX PROTEIN"/>
    <property type="match status" value="1"/>
</dbReference>
<gene>
    <name evidence="9" type="ORF">OIK44_15890</name>
</gene>
<evidence type="ECO:0000256" key="1">
    <source>
        <dbReference type="ARBA" id="ARBA00004651"/>
    </source>
</evidence>
<feature type="transmembrane region" description="Helical" evidence="7">
    <location>
        <begin position="150"/>
        <end position="171"/>
    </location>
</feature>
<dbReference type="InterPro" id="IPR011701">
    <property type="entry name" value="MFS"/>
</dbReference>
<dbReference type="Gene3D" id="1.20.1250.20">
    <property type="entry name" value="MFS general substrate transporter like domains"/>
    <property type="match status" value="1"/>
</dbReference>
<dbReference type="Proteomes" id="UP001221208">
    <property type="component" value="Unassembled WGS sequence"/>
</dbReference>
<feature type="transmembrane region" description="Helical" evidence="7">
    <location>
        <begin position="230"/>
        <end position="252"/>
    </location>
</feature>
<evidence type="ECO:0000313" key="9">
    <source>
        <dbReference type="EMBL" id="MDC8759061.1"/>
    </source>
</evidence>
<feature type="transmembrane region" description="Helical" evidence="7">
    <location>
        <begin position="297"/>
        <end position="316"/>
    </location>
</feature>
<keyword evidence="2" id="KW-0813">Transport</keyword>
<protein>
    <submittedName>
        <fullName evidence="9">MFS transporter</fullName>
    </submittedName>
</protein>
<feature type="transmembrane region" description="Helical" evidence="7">
    <location>
        <begin position="336"/>
        <end position="361"/>
    </location>
</feature>
<dbReference type="Pfam" id="PF07690">
    <property type="entry name" value="MFS_1"/>
    <property type="match status" value="1"/>
</dbReference>
<dbReference type="RefSeq" id="WP_273672033.1">
    <property type="nucleotide sequence ID" value="NZ_JAQQXR010000006.1"/>
</dbReference>
<keyword evidence="5 7" id="KW-1133">Transmembrane helix</keyword>
<evidence type="ECO:0000313" key="10">
    <source>
        <dbReference type="Proteomes" id="UP001221208"/>
    </source>
</evidence>
<keyword evidence="4 7" id="KW-0812">Transmembrane</keyword>
<sequence length="628" mass="68728">MSHASQFSLLSQRRFGPFFWTQFFGAFNDNLFKTALMVILTYDALSWTTLDASTITNLIPGLFILPYVVFSATAGQIADKFEKAGLARFVKWLEVAIMAIAAAGWMTHTLWLLVAAVVGMGIHSTLFGPVKYAYLPQQLKADELIGGNGLIEMGTFVGILLGEILGAVLVVHKPLGVELVAGATIAVAVVGLIASYRVPLTPAAAPELKINWNPLSESIRNLGFSRQNRVVFLAMLGNSWFWFYGALILAQFPVYAKDYLHGTHGVFVLLLTVFSLGIGAGSLLCERLSGRKIEIGLVPFGSIGLSLFGVDLYFASNSYVNTYVVDAVALLAQQGAYRILFDIVMIGVFGGFFIVPLFALIQTRCDREHISRTIAGMNILNALFMVAAAGVAIVLLGQGMTIPQLFLITAVLNALVAVYIFSLVPEFLMRFLAWLLIHTIHRVKCVDAERIPAEGAAVLVCNHVSYVDAIVIVAASPRPIRFVMDHRIFKMPLLGWIFKTGKAIPIASAKEDPWLMEKAFVDIAQALHEGDLVCIFPEGKLTTTGEMNEFKGGIAKILARSPVPVIPMALRGLWGHWLSRNKSNVFERTFRGGWRSRLALAVGQPVAPAEATPEFLQQQVSKLRGNWK</sequence>
<evidence type="ECO:0000256" key="2">
    <source>
        <dbReference type="ARBA" id="ARBA00022448"/>
    </source>
</evidence>
<evidence type="ECO:0000259" key="8">
    <source>
        <dbReference type="SMART" id="SM00563"/>
    </source>
</evidence>
<accession>A0ABT5K256</accession>
<dbReference type="SUPFAM" id="SSF69593">
    <property type="entry name" value="Glycerol-3-phosphate (1)-acyltransferase"/>
    <property type="match status" value="1"/>
</dbReference>
<organism evidence="9 10">
    <name type="scientific">Janthinobacterium fluminis</name>
    <dbReference type="NCBI Taxonomy" id="2987524"/>
    <lineage>
        <taxon>Bacteria</taxon>
        <taxon>Pseudomonadati</taxon>
        <taxon>Pseudomonadota</taxon>
        <taxon>Betaproteobacteria</taxon>
        <taxon>Burkholderiales</taxon>
        <taxon>Oxalobacteraceae</taxon>
        <taxon>Janthinobacterium</taxon>
    </lineage>
</organism>
<name>A0ABT5K256_9BURK</name>
<evidence type="ECO:0000256" key="7">
    <source>
        <dbReference type="SAM" id="Phobius"/>
    </source>
</evidence>